<dbReference type="PANTHER" id="PTHR13369:SF3">
    <property type="entry name" value="METHYLTRANSFERASE DOMAIN-CONTAINING PROTEIN"/>
    <property type="match status" value="1"/>
</dbReference>
<dbReference type="RefSeq" id="WP_058400790.1">
    <property type="nucleotide sequence ID" value="NZ_LKCI01000015.1"/>
</dbReference>
<dbReference type="GO" id="GO:0008168">
    <property type="term" value="F:methyltransferase activity"/>
    <property type="evidence" value="ECO:0007669"/>
    <property type="project" value="UniProtKB-KW"/>
</dbReference>
<dbReference type="Pfam" id="PF13679">
    <property type="entry name" value="Methyltransf_32"/>
    <property type="match status" value="1"/>
</dbReference>
<dbReference type="EMBL" id="LKCI01000015">
    <property type="protein sequence ID" value="KTC60745.1"/>
    <property type="molecule type" value="Genomic_DNA"/>
</dbReference>
<dbReference type="GO" id="GO:0005737">
    <property type="term" value="C:cytoplasm"/>
    <property type="evidence" value="ECO:0007669"/>
    <property type="project" value="TreeGrafter"/>
</dbReference>
<comment type="caution">
    <text evidence="2">The sequence shown here is derived from an EMBL/GenBank/DDBJ whole genome shotgun (WGS) entry which is preliminary data.</text>
</comment>
<keyword evidence="2" id="KW-0489">Methyltransferase</keyword>
<evidence type="ECO:0000259" key="1">
    <source>
        <dbReference type="Pfam" id="PF13679"/>
    </source>
</evidence>
<evidence type="ECO:0000313" key="2">
    <source>
        <dbReference type="EMBL" id="KTC60745.1"/>
    </source>
</evidence>
<dbReference type="InterPro" id="IPR029063">
    <property type="entry name" value="SAM-dependent_MTases_sf"/>
</dbReference>
<dbReference type="SUPFAM" id="SSF53335">
    <property type="entry name" value="S-adenosyl-L-methionine-dependent methyltransferases"/>
    <property type="match status" value="1"/>
</dbReference>
<proteinExistence type="predicted"/>
<evidence type="ECO:0000313" key="3">
    <source>
        <dbReference type="Proteomes" id="UP000054513"/>
    </source>
</evidence>
<gene>
    <name evidence="2" type="ORF">AO287_14915</name>
</gene>
<dbReference type="Proteomes" id="UP000054513">
    <property type="component" value="Unassembled WGS sequence"/>
</dbReference>
<name>A0AAW3M399_PSESS</name>
<keyword evidence="2" id="KW-0808">Transferase</keyword>
<dbReference type="PANTHER" id="PTHR13369">
    <property type="match status" value="1"/>
</dbReference>
<dbReference type="InterPro" id="IPR025714">
    <property type="entry name" value="Methyltranfer_dom"/>
</dbReference>
<feature type="domain" description="Methyltransferase" evidence="1">
    <location>
        <begin position="168"/>
        <end position="304"/>
    </location>
</feature>
<protein>
    <submittedName>
        <fullName evidence="2">Methyltransferase</fullName>
    </submittedName>
</protein>
<dbReference type="AlphaFoldDB" id="A0AAW3M399"/>
<accession>A0AAW3M399</accession>
<dbReference type="GO" id="GO:0032259">
    <property type="term" value="P:methylation"/>
    <property type="evidence" value="ECO:0007669"/>
    <property type="project" value="UniProtKB-KW"/>
</dbReference>
<dbReference type="CDD" id="cd02440">
    <property type="entry name" value="AdoMet_MTases"/>
    <property type="match status" value="1"/>
</dbReference>
<dbReference type="Gene3D" id="3.40.50.150">
    <property type="entry name" value="Vaccinia Virus protein VP39"/>
    <property type="match status" value="1"/>
</dbReference>
<organism evidence="2 3">
    <name type="scientific">Pseudomonas savastanoi</name>
    <name type="common">Pseudomonas syringae pv. savastanoi</name>
    <dbReference type="NCBI Taxonomy" id="29438"/>
    <lineage>
        <taxon>Bacteria</taxon>
        <taxon>Pseudomonadati</taxon>
        <taxon>Pseudomonadota</taxon>
        <taxon>Gammaproteobacteria</taxon>
        <taxon>Pseudomonadales</taxon>
        <taxon>Pseudomonadaceae</taxon>
        <taxon>Pseudomonas</taxon>
    </lineage>
</organism>
<reference evidence="2 3" key="1">
    <citation type="submission" date="2015-09" db="EMBL/GenBank/DDBJ databases">
        <title>Genome sequence of ICMP 19499.</title>
        <authorList>
            <person name="Visnovsky S.B."/>
            <person name="Lu A."/>
            <person name="Panda P."/>
            <person name="Pitman A.R."/>
        </authorList>
    </citation>
    <scope>NUCLEOTIDE SEQUENCE [LARGE SCALE GENOMIC DNA]</scope>
    <source>
        <strain evidence="2 3">ICMP 19499</strain>
    </source>
</reference>
<sequence>MSVITPTSSSTAPDHRAQFLGLLDTSLSQNSLIKLVLAKYVGSEAELQRVIIKPLTVKEQPCLTFVYRYKTRDITKNFPLAEAVGVIASLIPESFKNAHLLSLTDEVQLEFSKKGKSTLFKSKAQQEREAPSAGHDREKKRYLELSRPFLADLGVTNRQHELIPAMSRKWKQINKFIEVFSHALSSSPLKLDQPIKVADFGSGKGYLTFAIHDYLCNTLQAQGQVTGVELREDMVTLCNNAAAGLEHPGLTFQHGDVRTVAPSALDVMIALHACDIATDYAIHMGIRSGASIIMCSPCCHKQIRLQIQSPVLLKPMLQYGLHMGQQAEMVTDSLRALLLEACGYETKVFEFISLEHTNKNKMILAVKRAEPVNPGLLIARIQELKTFYGISEQCLETLLRADGFIG</sequence>